<organism evidence="2 3">
    <name type="scientific">Geodia barretti</name>
    <name type="common">Barrett's horny sponge</name>
    <dbReference type="NCBI Taxonomy" id="519541"/>
    <lineage>
        <taxon>Eukaryota</taxon>
        <taxon>Metazoa</taxon>
        <taxon>Porifera</taxon>
        <taxon>Demospongiae</taxon>
        <taxon>Heteroscleromorpha</taxon>
        <taxon>Tetractinellida</taxon>
        <taxon>Astrophorina</taxon>
        <taxon>Geodiidae</taxon>
        <taxon>Geodia</taxon>
    </lineage>
</organism>
<keyword evidence="3" id="KW-1185">Reference proteome</keyword>
<dbReference type="PROSITE" id="PS51019">
    <property type="entry name" value="REELIN"/>
    <property type="match status" value="1"/>
</dbReference>
<dbReference type="CDD" id="cd08544">
    <property type="entry name" value="Reeler"/>
    <property type="match status" value="1"/>
</dbReference>
<dbReference type="InterPro" id="IPR051237">
    <property type="entry name" value="Ferric-chelate_Red/DefProt"/>
</dbReference>
<gene>
    <name evidence="2" type="ORF">GBAR_LOCUS28164</name>
</gene>
<dbReference type="EMBL" id="CASHTH010003929">
    <property type="protein sequence ID" value="CAI8051445.1"/>
    <property type="molecule type" value="Genomic_DNA"/>
</dbReference>
<proteinExistence type="predicted"/>
<dbReference type="Gene3D" id="2.60.40.4060">
    <property type="entry name" value="Reeler domain"/>
    <property type="match status" value="1"/>
</dbReference>
<dbReference type="InterPro" id="IPR002861">
    <property type="entry name" value="Reeler_dom"/>
</dbReference>
<name>A0AA35XHA0_GEOBA</name>
<dbReference type="Proteomes" id="UP001174909">
    <property type="component" value="Unassembled WGS sequence"/>
</dbReference>
<dbReference type="GO" id="GO:0016020">
    <property type="term" value="C:membrane"/>
    <property type="evidence" value="ECO:0007669"/>
    <property type="project" value="TreeGrafter"/>
</dbReference>
<sequence>MLIPKAVEYVCLCKYVIADHYKKFVRSGETYNLVVGIQCYSTGAPASACSDIYPVGHLGTSQDLSTNPFQLSLSDFDQTYGGEIFYVPGQDYTLTLSGSGGEQFRGFLVQARALADGSPVVTFIDNGDDQTLSSCDPPESAVTHTNSSLKTYLTLNWTAPLQGAGGINFFYAVVLSRDEFYATQNTDVLHPCGLPLYESAGHCVETCPDGQFGNGNITTLTGTCDPLPTDFRATLNATVYYAQIDENHQLNASVFKIRAIFSTTNDLEYIYMSITQANETDGLLEFDGGSENRIEPNDPATVFAERGYPINIDINITLAVLYHPGIPSIGYV</sequence>
<dbReference type="PANTHER" id="PTHR45828">
    <property type="entry name" value="CYTOCHROME B561/FERRIC REDUCTASE TRANSMEMBRANE"/>
    <property type="match status" value="1"/>
</dbReference>
<accession>A0AA35XHA0</accession>
<comment type="caution">
    <text evidence="2">The sequence shown here is derived from an EMBL/GenBank/DDBJ whole genome shotgun (WGS) entry which is preliminary data.</text>
</comment>
<dbReference type="AlphaFoldDB" id="A0AA35XHA0"/>
<dbReference type="Pfam" id="PF02014">
    <property type="entry name" value="Reeler"/>
    <property type="match status" value="1"/>
</dbReference>
<dbReference type="InterPro" id="IPR042307">
    <property type="entry name" value="Reeler_sf"/>
</dbReference>
<protein>
    <submittedName>
        <fullName evidence="2">Ferric-chelate reductase 1</fullName>
    </submittedName>
</protein>
<evidence type="ECO:0000313" key="2">
    <source>
        <dbReference type="EMBL" id="CAI8051445.1"/>
    </source>
</evidence>
<feature type="domain" description="Reelin" evidence="1">
    <location>
        <begin position="34"/>
        <end position="205"/>
    </location>
</feature>
<dbReference type="PANTHER" id="PTHR45828:SF33">
    <property type="entry name" value="DOMON DOMAIN-CONTAINING PROTEIN"/>
    <property type="match status" value="1"/>
</dbReference>
<reference evidence="2" key="1">
    <citation type="submission" date="2023-03" db="EMBL/GenBank/DDBJ databases">
        <authorList>
            <person name="Steffen K."/>
            <person name="Cardenas P."/>
        </authorList>
    </citation>
    <scope>NUCLEOTIDE SEQUENCE</scope>
</reference>
<evidence type="ECO:0000313" key="3">
    <source>
        <dbReference type="Proteomes" id="UP001174909"/>
    </source>
</evidence>
<evidence type="ECO:0000259" key="1">
    <source>
        <dbReference type="PROSITE" id="PS51019"/>
    </source>
</evidence>